<organism evidence="2 3">
    <name type="scientific">Pseudolactococcus chungangensis CAU 28 = DSM 22330</name>
    <dbReference type="NCBI Taxonomy" id="1122154"/>
    <lineage>
        <taxon>Bacteria</taxon>
        <taxon>Bacillati</taxon>
        <taxon>Bacillota</taxon>
        <taxon>Bacilli</taxon>
        <taxon>Lactobacillales</taxon>
        <taxon>Streptococcaceae</taxon>
        <taxon>Pseudolactococcus</taxon>
    </lineage>
</organism>
<name>A0A1K2HK75_9LACT</name>
<dbReference type="Proteomes" id="UP000185655">
    <property type="component" value="Unassembled WGS sequence"/>
</dbReference>
<reference evidence="2 3" key="1">
    <citation type="submission" date="2016-11" db="EMBL/GenBank/DDBJ databases">
        <authorList>
            <person name="Jaros S."/>
            <person name="Januszkiewicz K."/>
            <person name="Wedrychowicz H."/>
        </authorList>
    </citation>
    <scope>NUCLEOTIDE SEQUENCE [LARGE SCALE GENOMIC DNA]</scope>
    <source>
        <strain evidence="2 3">DSM 22330</strain>
    </source>
</reference>
<dbReference type="RefSeq" id="WP_031367193.1">
    <property type="nucleotide sequence ID" value="NZ_FPKS01000032.1"/>
</dbReference>
<dbReference type="OrthoDB" id="362857at2"/>
<dbReference type="AlphaFoldDB" id="A0A1K2HK75"/>
<evidence type="ECO:0000313" key="3">
    <source>
        <dbReference type="Proteomes" id="UP000185655"/>
    </source>
</evidence>
<gene>
    <name evidence="2" type="ORF">SAMN02746068_02191</name>
</gene>
<dbReference type="InterPro" id="IPR035093">
    <property type="entry name" value="RelE/ParE_toxin_dom_sf"/>
</dbReference>
<evidence type="ECO:0000313" key="2">
    <source>
        <dbReference type="EMBL" id="SFZ77123.1"/>
    </source>
</evidence>
<accession>A0A1K2HK75</accession>
<dbReference type="Pfam" id="PF05016">
    <property type="entry name" value="ParE_toxin"/>
    <property type="match status" value="1"/>
</dbReference>
<dbReference type="InterPro" id="IPR007712">
    <property type="entry name" value="RelE/ParE_toxin"/>
</dbReference>
<sequence length="109" mass="12787">MSFEVKVMPQAKDDLRGIYEYIAYELQASGNASNQLDRLEEHILKLDTFPTGYPLYSNEPWKSRGLRFMPIDNYVAYFIPNEETEIVSVLRVFYGKRDADNQLNNHTEF</sequence>
<proteinExistence type="predicted"/>
<dbReference type="Gene3D" id="3.30.2310.20">
    <property type="entry name" value="RelE-like"/>
    <property type="match status" value="1"/>
</dbReference>
<dbReference type="EMBL" id="FPKS01000032">
    <property type="protein sequence ID" value="SFZ77123.1"/>
    <property type="molecule type" value="Genomic_DNA"/>
</dbReference>
<evidence type="ECO:0000256" key="1">
    <source>
        <dbReference type="ARBA" id="ARBA00022649"/>
    </source>
</evidence>
<protein>
    <submittedName>
        <fullName evidence="2">Toxin ParE1/3/4</fullName>
    </submittedName>
</protein>
<keyword evidence="1" id="KW-1277">Toxin-antitoxin system</keyword>
<dbReference type="STRING" id="1122154.SAMN02746068_02191"/>